<dbReference type="InterPro" id="IPR002347">
    <property type="entry name" value="SDR_fam"/>
</dbReference>
<dbReference type="InterPro" id="IPR036291">
    <property type="entry name" value="NAD(P)-bd_dom_sf"/>
</dbReference>
<reference evidence="4" key="1">
    <citation type="submission" date="2016-10" db="EMBL/GenBank/DDBJ databases">
        <authorList>
            <person name="de Groot N.N."/>
        </authorList>
    </citation>
    <scope>NUCLEOTIDE SEQUENCE [LARGE SCALE GENOMIC DNA]</scope>
    <source>
        <strain evidence="4">10nlg</strain>
    </source>
</reference>
<dbReference type="OrthoDB" id="9803333at2"/>
<keyword evidence="4" id="KW-1185">Reference proteome</keyword>
<dbReference type="FunFam" id="3.40.50.720:FF:000084">
    <property type="entry name" value="Short-chain dehydrogenase reductase"/>
    <property type="match status" value="1"/>
</dbReference>
<dbReference type="PRINTS" id="PR00081">
    <property type="entry name" value="GDHRDH"/>
</dbReference>
<dbReference type="GO" id="GO:0008206">
    <property type="term" value="P:bile acid metabolic process"/>
    <property type="evidence" value="ECO:0007669"/>
    <property type="project" value="UniProtKB-ARBA"/>
</dbReference>
<name>A0A1H9T1W0_9BACI</name>
<dbReference type="Pfam" id="PF13561">
    <property type="entry name" value="adh_short_C2"/>
    <property type="match status" value="1"/>
</dbReference>
<dbReference type="RefSeq" id="WP_093072600.1">
    <property type="nucleotide sequence ID" value="NZ_FOGV01000008.1"/>
</dbReference>
<dbReference type="EMBL" id="FOGV01000008">
    <property type="protein sequence ID" value="SER90699.1"/>
    <property type="molecule type" value="Genomic_DNA"/>
</dbReference>
<evidence type="ECO:0000256" key="2">
    <source>
        <dbReference type="ARBA" id="ARBA00023002"/>
    </source>
</evidence>
<dbReference type="AlphaFoldDB" id="A0A1H9T1W0"/>
<dbReference type="Gene3D" id="3.40.50.720">
    <property type="entry name" value="NAD(P)-binding Rossmann-like Domain"/>
    <property type="match status" value="1"/>
</dbReference>
<proteinExistence type="inferred from homology"/>
<dbReference type="PROSITE" id="PS00061">
    <property type="entry name" value="ADH_SHORT"/>
    <property type="match status" value="1"/>
</dbReference>
<gene>
    <name evidence="3" type="ORF">SAMN05444126_10890</name>
</gene>
<dbReference type="STRING" id="1464123.SAMN05444126_10890"/>
<keyword evidence="2" id="KW-0560">Oxidoreductase</keyword>
<dbReference type="Proteomes" id="UP000199318">
    <property type="component" value="Unassembled WGS sequence"/>
</dbReference>
<organism evidence="3 4">
    <name type="scientific">Salisediminibacterium halotolerans</name>
    <dbReference type="NCBI Taxonomy" id="517425"/>
    <lineage>
        <taxon>Bacteria</taxon>
        <taxon>Bacillati</taxon>
        <taxon>Bacillota</taxon>
        <taxon>Bacilli</taxon>
        <taxon>Bacillales</taxon>
        <taxon>Bacillaceae</taxon>
        <taxon>Salisediminibacterium</taxon>
    </lineage>
</organism>
<comment type="caution">
    <text evidence="3">The sequence shown here is derived from an EMBL/GenBank/DDBJ whole genome shotgun (WGS) entry which is preliminary data.</text>
</comment>
<dbReference type="NCBIfam" id="NF005559">
    <property type="entry name" value="PRK07231.1"/>
    <property type="match status" value="1"/>
</dbReference>
<accession>A0A1H9T1W0</accession>
<dbReference type="PANTHER" id="PTHR24321:SF8">
    <property type="entry name" value="ESTRADIOL 17-BETA-DEHYDROGENASE 8-RELATED"/>
    <property type="match status" value="1"/>
</dbReference>
<dbReference type="PANTHER" id="PTHR24321">
    <property type="entry name" value="DEHYDROGENASES, SHORT CHAIN"/>
    <property type="match status" value="1"/>
</dbReference>
<dbReference type="SUPFAM" id="SSF51735">
    <property type="entry name" value="NAD(P)-binding Rossmann-fold domains"/>
    <property type="match status" value="1"/>
</dbReference>
<dbReference type="NCBIfam" id="NF005118">
    <property type="entry name" value="PRK06550.1"/>
    <property type="match status" value="1"/>
</dbReference>
<evidence type="ECO:0000313" key="3">
    <source>
        <dbReference type="EMBL" id="SER90699.1"/>
    </source>
</evidence>
<dbReference type="PRINTS" id="PR00080">
    <property type="entry name" value="SDRFAMILY"/>
</dbReference>
<comment type="similarity">
    <text evidence="1">Belongs to the short-chain dehydrogenases/reductases (SDR) family.</text>
</comment>
<sequence>MAKLQDKVALITGAGSGMGRSQAVLFAQEGVKVIAADINMDNVEDTVKMIKADGGEALAIHLDVSQQRSVNDAVKKGIDMFGRIHILSNTAGILDGYSATLDTSEELWDRIMNINLKGVYYMTNAVLPHMLKHEEGVIVNIGSIASFVAGGGGAAYTSAKHAIAGYTKQLSFDYGQKGIRANAIAPGAVETGMTKQIFAEGSAAVMEAVNSVPAGRYGQPEEIASVALFLASDDASFMHGAIVPVDGGWTVK</sequence>
<dbReference type="CDD" id="cd05233">
    <property type="entry name" value="SDR_c"/>
    <property type="match status" value="1"/>
</dbReference>
<dbReference type="GO" id="GO:0016491">
    <property type="term" value="F:oxidoreductase activity"/>
    <property type="evidence" value="ECO:0007669"/>
    <property type="project" value="UniProtKB-KW"/>
</dbReference>
<protein>
    <submittedName>
        <fullName evidence="3">3-oxoacyl-[acyl-carrier protein] reductase</fullName>
    </submittedName>
</protein>
<evidence type="ECO:0000313" key="4">
    <source>
        <dbReference type="Proteomes" id="UP000199318"/>
    </source>
</evidence>
<dbReference type="InterPro" id="IPR020904">
    <property type="entry name" value="Sc_DH/Rdtase_CS"/>
</dbReference>
<evidence type="ECO:0000256" key="1">
    <source>
        <dbReference type="ARBA" id="ARBA00006484"/>
    </source>
</evidence>